<dbReference type="PANTHER" id="PTHR31339:SF9">
    <property type="entry name" value="PLASMIN AND FIBRONECTIN-BINDING PROTEIN A"/>
    <property type="match status" value="1"/>
</dbReference>
<reference evidence="6 7" key="1">
    <citation type="submission" date="2024-02" db="EMBL/GenBank/DDBJ databases">
        <authorList>
            <person name="Chen Y."/>
            <person name="Shah S."/>
            <person name="Dougan E. K."/>
            <person name="Thang M."/>
            <person name="Chan C."/>
        </authorList>
    </citation>
    <scope>NUCLEOTIDE SEQUENCE [LARGE SCALE GENOMIC DNA]</scope>
</reference>
<evidence type="ECO:0008006" key="8">
    <source>
        <dbReference type="Google" id="ProtNLM"/>
    </source>
</evidence>
<dbReference type="Proteomes" id="UP001642484">
    <property type="component" value="Unassembled WGS sequence"/>
</dbReference>
<accession>A0ABP0H7M1</accession>
<protein>
    <recommendedName>
        <fullName evidence="8">Polygalacturonase</fullName>
    </recommendedName>
</protein>
<evidence type="ECO:0000313" key="6">
    <source>
        <dbReference type="EMBL" id="CAK8985204.1"/>
    </source>
</evidence>
<dbReference type="InterPro" id="IPR011050">
    <property type="entry name" value="Pectin_lyase_fold/virulence"/>
</dbReference>
<dbReference type="InterPro" id="IPR012334">
    <property type="entry name" value="Pectin_lyas_fold"/>
</dbReference>
<gene>
    <name evidence="6" type="ORF">CCMP2556_LOCUS16</name>
</gene>
<evidence type="ECO:0000256" key="2">
    <source>
        <dbReference type="ARBA" id="ARBA00022801"/>
    </source>
</evidence>
<evidence type="ECO:0000256" key="4">
    <source>
        <dbReference type="RuleBase" id="RU361169"/>
    </source>
</evidence>
<keyword evidence="2 4" id="KW-0378">Hydrolase</keyword>
<comment type="caution">
    <text evidence="6">The sequence shown here is derived from an EMBL/GenBank/DDBJ whole genome shotgun (WGS) entry which is preliminary data.</text>
</comment>
<evidence type="ECO:0000256" key="1">
    <source>
        <dbReference type="ARBA" id="ARBA00008834"/>
    </source>
</evidence>
<evidence type="ECO:0000256" key="5">
    <source>
        <dbReference type="SAM" id="MobiDB-lite"/>
    </source>
</evidence>
<name>A0ABP0H7M1_9DINO</name>
<dbReference type="Pfam" id="PF00295">
    <property type="entry name" value="Glyco_hydro_28"/>
    <property type="match status" value="1"/>
</dbReference>
<dbReference type="SUPFAM" id="SSF49764">
    <property type="entry name" value="HSP20-like chaperones"/>
    <property type="match status" value="1"/>
</dbReference>
<dbReference type="EMBL" id="CAXAMN010000001">
    <property type="protein sequence ID" value="CAK8985204.1"/>
    <property type="molecule type" value="Genomic_DNA"/>
</dbReference>
<dbReference type="Gene3D" id="2.60.40.790">
    <property type="match status" value="1"/>
</dbReference>
<proteinExistence type="inferred from homology"/>
<evidence type="ECO:0000313" key="7">
    <source>
        <dbReference type="Proteomes" id="UP001642484"/>
    </source>
</evidence>
<dbReference type="InterPro" id="IPR051801">
    <property type="entry name" value="GH28_Enzymes"/>
</dbReference>
<organism evidence="6 7">
    <name type="scientific">Durusdinium trenchii</name>
    <dbReference type="NCBI Taxonomy" id="1381693"/>
    <lineage>
        <taxon>Eukaryota</taxon>
        <taxon>Sar</taxon>
        <taxon>Alveolata</taxon>
        <taxon>Dinophyceae</taxon>
        <taxon>Suessiales</taxon>
        <taxon>Symbiodiniaceae</taxon>
        <taxon>Durusdinium</taxon>
    </lineage>
</organism>
<dbReference type="PANTHER" id="PTHR31339">
    <property type="entry name" value="PECTIN LYASE-RELATED"/>
    <property type="match status" value="1"/>
</dbReference>
<feature type="region of interest" description="Disordered" evidence="5">
    <location>
        <begin position="1"/>
        <end position="21"/>
    </location>
</feature>
<keyword evidence="7" id="KW-1185">Reference proteome</keyword>
<sequence length="768" mass="86584">MADQEGLPGAEASLAVSTETPTQVAQVDEPRVFRLRSFPVVYRWNVGKAEQSGEVNGVKYQQTMGRMVLMYPLIDDLDEEDFKVKMSCWQIEVSRTGGSKDGKIPALCQETYDDIHRDLSWWKVDTLPTSERFLIICLAKANHRQWAGPWYGGALNPHKKGHFGWSDQQGAKKILKELKITSEELKNIEPGEPEDWNHEISTAMTPEQICTGIDMSQSDKDIRLVIHLNEEALDGATARIPLEEVFAADISANEFWVFLRGDSFTLCRGLLAQLVRPELTTWQVRSERRRKLPEGCNIKSPAFFNPALVITMVKETRGSQEKVFEDFQHCNYGMPKDRIDWSERIQRCMVLLPGSPNNKVGKASRAQALVTKVESKQDLLLNRVILLFHLEDRLPKLCENHRVHMHDLFTLMAHPLRCFVLFTAGPPVLNDVRYQEHSFKDASEKQTLWTKALDVDLQPPEKPNRLISQETVPTAPISEIYACNLSSFGALGDGMTDNSKAFRNAIESCGASRGQQRLLLEIPEGTFLTGSFNLSSKMTLRLLKGSRLLGVTDFSAYPLVPPLPSYGINRDWAKDLSLRPAALISGFNLTDVVIEGEEMGHGYAEIDGKGEWWWAKFRRGPLPFGRPSLIQFMYSDHIILRKLILKNPPFWNTHFYASRDIVAERLRIEAPYSSKNTDGINLDSVTNAVVRHCVISTGDDAIAIKSGLNEAGLRFGMPSSHIHLHDLEVRSKCLSIGSEMSGGISDVLVENIHFGDDRPKKPLAWHFH</sequence>
<comment type="similarity">
    <text evidence="1 4">Belongs to the glycosyl hydrolase 28 family.</text>
</comment>
<dbReference type="InterPro" id="IPR008978">
    <property type="entry name" value="HSP20-like_chaperone"/>
</dbReference>
<keyword evidence="3 4" id="KW-0326">Glycosidase</keyword>
<dbReference type="InterPro" id="IPR000743">
    <property type="entry name" value="Glyco_hydro_28"/>
</dbReference>
<dbReference type="SUPFAM" id="SSF51126">
    <property type="entry name" value="Pectin lyase-like"/>
    <property type="match status" value="1"/>
</dbReference>
<evidence type="ECO:0000256" key="3">
    <source>
        <dbReference type="ARBA" id="ARBA00023295"/>
    </source>
</evidence>
<dbReference type="Gene3D" id="2.160.20.10">
    <property type="entry name" value="Single-stranded right-handed beta-helix, Pectin lyase-like"/>
    <property type="match status" value="1"/>
</dbReference>